<dbReference type="GO" id="GO:0042586">
    <property type="term" value="F:peptide deformylase activity"/>
    <property type="evidence" value="ECO:0007669"/>
    <property type="project" value="UniProtKB-UniRule"/>
</dbReference>
<protein>
    <recommendedName>
        <fullName evidence="2">Peptide deformylase</fullName>
        <shortName evidence="2">PDF</shortName>
        <ecNumber evidence="2">3.5.1.88</ecNumber>
    </recommendedName>
    <alternativeName>
        <fullName evidence="2">Polypeptide deformylase</fullName>
    </alternativeName>
</protein>
<dbReference type="Gene3D" id="3.90.45.10">
    <property type="entry name" value="Peptide deformylase"/>
    <property type="match status" value="1"/>
</dbReference>
<evidence type="ECO:0000256" key="2">
    <source>
        <dbReference type="HAMAP-Rule" id="MF_00163"/>
    </source>
</evidence>
<dbReference type="Proteomes" id="UP000320176">
    <property type="component" value="Unassembled WGS sequence"/>
</dbReference>
<organism evidence="3 4">
    <name type="scientific">Stieleria varia</name>
    <dbReference type="NCBI Taxonomy" id="2528005"/>
    <lineage>
        <taxon>Bacteria</taxon>
        <taxon>Pseudomonadati</taxon>
        <taxon>Planctomycetota</taxon>
        <taxon>Planctomycetia</taxon>
        <taxon>Pirellulales</taxon>
        <taxon>Pirellulaceae</taxon>
        <taxon>Stieleria</taxon>
    </lineage>
</organism>
<dbReference type="GO" id="GO:0006412">
    <property type="term" value="P:translation"/>
    <property type="evidence" value="ECO:0007669"/>
    <property type="project" value="UniProtKB-UniRule"/>
</dbReference>
<dbReference type="PRINTS" id="PR01576">
    <property type="entry name" value="PDEFORMYLASE"/>
</dbReference>
<comment type="similarity">
    <text evidence="1 2">Belongs to the polypeptide deformylase family.</text>
</comment>
<keyword evidence="2" id="KW-0408">Iron</keyword>
<keyword evidence="2" id="KW-0479">Metal-binding</keyword>
<dbReference type="InterPro" id="IPR036821">
    <property type="entry name" value="Peptide_deformylase_sf"/>
</dbReference>
<reference evidence="3 4" key="1">
    <citation type="submission" date="2019-02" db="EMBL/GenBank/DDBJ databases">
        <title>Deep-cultivation of Planctomycetes and their phenomic and genomic characterization uncovers novel biology.</title>
        <authorList>
            <person name="Wiegand S."/>
            <person name="Jogler M."/>
            <person name="Boedeker C."/>
            <person name="Pinto D."/>
            <person name="Vollmers J."/>
            <person name="Rivas-Marin E."/>
            <person name="Kohn T."/>
            <person name="Peeters S.H."/>
            <person name="Heuer A."/>
            <person name="Rast P."/>
            <person name="Oberbeckmann S."/>
            <person name="Bunk B."/>
            <person name="Jeske O."/>
            <person name="Meyerdierks A."/>
            <person name="Storesund J.E."/>
            <person name="Kallscheuer N."/>
            <person name="Luecker S."/>
            <person name="Lage O.M."/>
            <person name="Pohl T."/>
            <person name="Merkel B.J."/>
            <person name="Hornburger P."/>
            <person name="Mueller R.-W."/>
            <person name="Bruemmer F."/>
            <person name="Labrenz M."/>
            <person name="Spormann A.M."/>
            <person name="Op Den Camp H."/>
            <person name="Overmann J."/>
            <person name="Amann R."/>
            <person name="Jetten M.S.M."/>
            <person name="Mascher T."/>
            <person name="Medema M.H."/>
            <person name="Devos D.P."/>
            <person name="Kaster A.-K."/>
            <person name="Ovreas L."/>
            <person name="Rohde M."/>
            <person name="Galperin M.Y."/>
            <person name="Jogler C."/>
        </authorList>
    </citation>
    <scope>NUCLEOTIDE SEQUENCE [LARGE SCALE GENOMIC DNA]</scope>
    <source>
        <strain evidence="3 4">Pla52n</strain>
    </source>
</reference>
<dbReference type="NCBIfam" id="TIGR00079">
    <property type="entry name" value="pept_deformyl"/>
    <property type="match status" value="1"/>
</dbReference>
<evidence type="ECO:0000256" key="1">
    <source>
        <dbReference type="ARBA" id="ARBA00010759"/>
    </source>
</evidence>
<comment type="function">
    <text evidence="2">Removes the formyl group from the N-terminal Met of newly synthesized proteins. Requires at least a dipeptide for an efficient rate of reaction. N-terminal L-methionine is a prerequisite for activity but the enzyme has broad specificity at other positions.</text>
</comment>
<dbReference type="AlphaFoldDB" id="A0A5C6AGA4"/>
<dbReference type="Pfam" id="PF01327">
    <property type="entry name" value="Pep_deformylase"/>
    <property type="match status" value="1"/>
</dbReference>
<dbReference type="InterPro" id="IPR023635">
    <property type="entry name" value="Peptide_deformylase"/>
</dbReference>
<sequence>MTIKPAAIAVGSLNQRDCTKPTQYVILTSAVFDRILTQSSNPRQRDMALDIIMHPHPTLRYQSKPIRRVDAELRKIVDEMFDLMYESSGVGLAANQVNLPLKLFVANPSGVRGDGEEFVVINPEIQRPKGSEVAEEGCLSLPGVLGDVKRPKSIQLSAYDLKGNAVDVTVDGFLARVFQHEIDHLNGIMFFDRMADDALAEIAGRIQEFELDFRSRQSAGGLADDATLLAELTQWTDKYA</sequence>
<dbReference type="PANTHER" id="PTHR10458">
    <property type="entry name" value="PEPTIDE DEFORMYLASE"/>
    <property type="match status" value="1"/>
</dbReference>
<feature type="binding site" evidence="2">
    <location>
        <position position="184"/>
    </location>
    <ligand>
        <name>Fe cation</name>
        <dbReference type="ChEBI" id="CHEBI:24875"/>
    </ligand>
</feature>
<feature type="binding site" evidence="2">
    <location>
        <position position="180"/>
    </location>
    <ligand>
        <name>Fe cation</name>
        <dbReference type="ChEBI" id="CHEBI:24875"/>
    </ligand>
</feature>
<dbReference type="EMBL" id="SJPN01000006">
    <property type="protein sequence ID" value="TWT98457.1"/>
    <property type="molecule type" value="Genomic_DNA"/>
</dbReference>
<proteinExistence type="inferred from homology"/>
<comment type="catalytic activity">
    <reaction evidence="2">
        <text>N-terminal N-formyl-L-methionyl-[peptide] + H2O = N-terminal L-methionyl-[peptide] + formate</text>
        <dbReference type="Rhea" id="RHEA:24420"/>
        <dbReference type="Rhea" id="RHEA-COMP:10639"/>
        <dbReference type="Rhea" id="RHEA-COMP:10640"/>
        <dbReference type="ChEBI" id="CHEBI:15377"/>
        <dbReference type="ChEBI" id="CHEBI:15740"/>
        <dbReference type="ChEBI" id="CHEBI:49298"/>
        <dbReference type="ChEBI" id="CHEBI:64731"/>
        <dbReference type="EC" id="3.5.1.88"/>
    </reaction>
</comment>
<keyword evidence="2" id="KW-0648">Protein biosynthesis</keyword>
<feature type="active site" evidence="2">
    <location>
        <position position="181"/>
    </location>
</feature>
<feature type="binding site" evidence="2">
    <location>
        <position position="138"/>
    </location>
    <ligand>
        <name>Fe cation</name>
        <dbReference type="ChEBI" id="CHEBI:24875"/>
    </ligand>
</feature>
<name>A0A5C6AGA4_9BACT</name>
<dbReference type="PANTHER" id="PTHR10458:SF22">
    <property type="entry name" value="PEPTIDE DEFORMYLASE"/>
    <property type="match status" value="1"/>
</dbReference>
<evidence type="ECO:0000313" key="4">
    <source>
        <dbReference type="Proteomes" id="UP000320176"/>
    </source>
</evidence>
<dbReference type="SUPFAM" id="SSF56420">
    <property type="entry name" value="Peptide deformylase"/>
    <property type="match status" value="1"/>
</dbReference>
<keyword evidence="2 3" id="KW-0378">Hydrolase</keyword>
<keyword evidence="4" id="KW-1185">Reference proteome</keyword>
<dbReference type="NCBIfam" id="NF001159">
    <property type="entry name" value="PRK00150.1-3"/>
    <property type="match status" value="1"/>
</dbReference>
<accession>A0A5C6AGA4</accession>
<dbReference type="GO" id="GO:0046872">
    <property type="term" value="F:metal ion binding"/>
    <property type="evidence" value="ECO:0007669"/>
    <property type="project" value="UniProtKB-KW"/>
</dbReference>
<gene>
    <name evidence="2 3" type="primary">def</name>
    <name evidence="3" type="ORF">Pla52n_49710</name>
</gene>
<dbReference type="EC" id="3.5.1.88" evidence="2"/>
<comment type="caution">
    <text evidence="3">The sequence shown here is derived from an EMBL/GenBank/DDBJ whole genome shotgun (WGS) entry which is preliminary data.</text>
</comment>
<dbReference type="CDD" id="cd00487">
    <property type="entry name" value="Pep_deformylase"/>
    <property type="match status" value="1"/>
</dbReference>
<evidence type="ECO:0000313" key="3">
    <source>
        <dbReference type="EMBL" id="TWT98457.1"/>
    </source>
</evidence>
<dbReference type="HAMAP" id="MF_00163">
    <property type="entry name" value="Pep_deformylase"/>
    <property type="match status" value="1"/>
</dbReference>
<comment type="cofactor">
    <cofactor evidence="2">
        <name>Fe(2+)</name>
        <dbReference type="ChEBI" id="CHEBI:29033"/>
    </cofactor>
    <text evidence="2">Binds 1 Fe(2+) ion.</text>
</comment>